<sequence length="175" mass="18617">MKKGLLLVLLSLIIASFSFANILVGGGLVLHATKLETGKVSLPGGSLSIQIPLAENYGFILNGEIAMRALNNKAAFGSVDLYYTITEIPGGIAINALGVLGILVDTVDGEPDIPGVGDLHVAPGVGMQIIAPVMNDLYLSGFFRFMWVKDYPANLYIGQGLPEYFTSGLQVIWTF</sequence>
<name>C5CFG0_KOSOT</name>
<dbReference type="EMBL" id="CP001634">
    <property type="protein sequence ID" value="ACR80368.1"/>
    <property type="molecule type" value="Genomic_DNA"/>
</dbReference>
<proteinExistence type="predicted"/>
<evidence type="ECO:0008006" key="3">
    <source>
        <dbReference type="Google" id="ProtNLM"/>
    </source>
</evidence>
<gene>
    <name evidence="1" type="ordered locus">Kole_1679</name>
</gene>
<dbReference type="OrthoDB" id="9834329at2"/>
<evidence type="ECO:0000313" key="1">
    <source>
        <dbReference type="EMBL" id="ACR80368.1"/>
    </source>
</evidence>
<accession>C5CFG0</accession>
<dbReference type="KEGG" id="kol:Kole_1679"/>
<dbReference type="eggNOG" id="ENOG502ZM8D">
    <property type="taxonomic scope" value="Bacteria"/>
</dbReference>
<protein>
    <recommendedName>
        <fullName evidence="3">YfaZ family protein</fullName>
    </recommendedName>
</protein>
<keyword evidence="2" id="KW-1185">Reference proteome</keyword>
<organism evidence="1 2">
    <name type="scientific">Kosmotoga olearia (strain ATCC BAA-1733 / DSM 21960 / TBF 19.5.1)</name>
    <dbReference type="NCBI Taxonomy" id="521045"/>
    <lineage>
        <taxon>Bacteria</taxon>
        <taxon>Thermotogati</taxon>
        <taxon>Thermotogota</taxon>
        <taxon>Thermotogae</taxon>
        <taxon>Kosmotogales</taxon>
        <taxon>Kosmotogaceae</taxon>
        <taxon>Kosmotoga</taxon>
    </lineage>
</organism>
<reference evidence="1 2" key="2">
    <citation type="journal article" date="2011" name="J. Bacteriol.">
        <title>Genome Sequence of Kosmotoga olearia Strain TBF 19.5.1, a Thermophilic Bacterium with a Wide Growth Temperature Range, Isolated from the Troll B Oil Platform in the North Sea.</title>
        <authorList>
            <person name="Swithers K.S."/>
            <person name="Dipippo J.L."/>
            <person name="Bruce D.C."/>
            <person name="Detter C."/>
            <person name="Tapia R."/>
            <person name="Han S."/>
            <person name="Goodwin L.A."/>
            <person name="Han J."/>
            <person name="Woyke T."/>
            <person name="Pitluck S."/>
            <person name="Pennacchio L."/>
            <person name="Nolan M."/>
            <person name="Mikhailova N."/>
            <person name="Land M.L."/>
            <person name="Nesbo C.L."/>
            <person name="Gogarten J.P."/>
            <person name="Noll K.M."/>
        </authorList>
    </citation>
    <scope>NUCLEOTIDE SEQUENCE [LARGE SCALE GENOMIC DNA]</scope>
    <source>
        <strain evidence="2">ATCC BAA-1733 / DSM 21960 / TBF 19.5.1</strain>
    </source>
</reference>
<reference evidence="1 2" key="1">
    <citation type="submission" date="2009-06" db="EMBL/GenBank/DDBJ databases">
        <title>Complete sequence of Thermotogales bacterium TBF 19.5.1.</title>
        <authorList>
            <consortium name="US DOE Joint Genome Institute"/>
            <person name="Lucas S."/>
            <person name="Copeland A."/>
            <person name="Lapidus A."/>
            <person name="Glavina del Rio T."/>
            <person name="Tice H."/>
            <person name="Bruce D."/>
            <person name="Goodwin L."/>
            <person name="Pitluck S."/>
            <person name="Chertkov O."/>
            <person name="Brettin T."/>
            <person name="Detter J.C."/>
            <person name="Han C."/>
            <person name="Schmutz J."/>
            <person name="Larimer F."/>
            <person name="Land M."/>
            <person name="Hauser L."/>
            <person name="Kyrpides N."/>
            <person name="Ovchinnikova G."/>
            <person name="Noll K."/>
        </authorList>
    </citation>
    <scope>NUCLEOTIDE SEQUENCE [LARGE SCALE GENOMIC DNA]</scope>
    <source>
        <strain evidence="2">ATCC BAA-1733 / DSM 21960 / TBF 19.5.1</strain>
    </source>
</reference>
<dbReference type="RefSeq" id="WP_015869012.1">
    <property type="nucleotide sequence ID" value="NC_012785.1"/>
</dbReference>
<dbReference type="Proteomes" id="UP000002382">
    <property type="component" value="Chromosome"/>
</dbReference>
<dbReference type="AlphaFoldDB" id="C5CFG0"/>
<dbReference type="HOGENOM" id="CLU_1530580_0_0_0"/>
<evidence type="ECO:0000313" key="2">
    <source>
        <dbReference type="Proteomes" id="UP000002382"/>
    </source>
</evidence>